<dbReference type="AlphaFoldDB" id="A0A3B7MD92"/>
<dbReference type="KEGG" id="tsq:D3A95_12820"/>
<keyword evidence="1" id="KW-0175">Coiled coil</keyword>
<reference evidence="3" key="1">
    <citation type="submission" date="2018-09" db="EMBL/GenBank/DDBJ databases">
        <title>Complete genome sequence of thermophilic cyanobacteria strain Thermosynechococcus elongatus PKUAC-SCTE542.</title>
        <authorList>
            <person name="Liang Y."/>
            <person name="Tang J."/>
            <person name="Daroch M."/>
        </authorList>
    </citation>
    <scope>NUCLEOTIDE SEQUENCE [LARGE SCALE GENOMIC DNA]</scope>
    <source>
        <strain evidence="3">E542</strain>
    </source>
</reference>
<dbReference type="RefSeq" id="WP_181495335.1">
    <property type="nucleotide sequence ID" value="NZ_CP032152.1"/>
</dbReference>
<dbReference type="EMBL" id="CP032152">
    <property type="protein sequence ID" value="AXY68613.1"/>
    <property type="molecule type" value="Genomic_DNA"/>
</dbReference>
<sequence length="137" mass="15760">MSEPVTQSQFTELLDTMKAMQAQLAELTLEVKVGQAEIREKFNTIDQKFQTLETKFEEKLNSMEAKFDEKFNTIDEKFNTIEAKIEAVRLEVQTNREQLVDLGKRQGSTENRLWALLVALFLMVAGLLAKITLFDQV</sequence>
<evidence type="ECO:0000313" key="2">
    <source>
        <dbReference type="EMBL" id="AXY68613.1"/>
    </source>
</evidence>
<accession>A0A3B7MD92</accession>
<dbReference type="Proteomes" id="UP000261812">
    <property type="component" value="Chromosome"/>
</dbReference>
<protein>
    <recommendedName>
        <fullName evidence="4">DUF4164 family protein</fullName>
    </recommendedName>
</protein>
<evidence type="ECO:0008006" key="4">
    <source>
        <dbReference type="Google" id="ProtNLM"/>
    </source>
</evidence>
<proteinExistence type="predicted"/>
<evidence type="ECO:0000256" key="1">
    <source>
        <dbReference type="SAM" id="Coils"/>
    </source>
</evidence>
<feature type="coiled-coil region" evidence="1">
    <location>
        <begin position="10"/>
        <end position="37"/>
    </location>
</feature>
<gene>
    <name evidence="2" type="ORF">D3A95_12820</name>
</gene>
<evidence type="ECO:0000313" key="3">
    <source>
        <dbReference type="Proteomes" id="UP000261812"/>
    </source>
</evidence>
<organism evidence="2 3">
    <name type="scientific">Thermosynechococcus sichuanensis E542</name>
    <dbReference type="NCBI Taxonomy" id="2016101"/>
    <lineage>
        <taxon>Bacteria</taxon>
        <taxon>Bacillati</taxon>
        <taxon>Cyanobacteriota</taxon>
        <taxon>Cyanophyceae</taxon>
        <taxon>Acaryochloridales</taxon>
        <taxon>Thermosynechococcaceae</taxon>
        <taxon>Thermosynechococcus</taxon>
        <taxon>Thermosynechococcus sichuanensis</taxon>
    </lineage>
</organism>
<keyword evidence="3" id="KW-1185">Reference proteome</keyword>
<name>A0A3B7MD92_9CYAN</name>